<protein>
    <submittedName>
        <fullName evidence="2">Uncharacterized protein</fullName>
    </submittedName>
</protein>
<sequence>MAGRALEAVSHWALATLPLPPAPPAFPTSGHRHVRSAALGVLAQAHAALSQRAASRSERAVPAHAEAWEDEGDMLPDPADDEERRRIDRENSE</sequence>
<name>A0A285INQ5_9ACTN</name>
<dbReference type="Proteomes" id="UP000219612">
    <property type="component" value="Unassembled WGS sequence"/>
</dbReference>
<feature type="compositionally biased region" description="Acidic residues" evidence="1">
    <location>
        <begin position="68"/>
        <end position="81"/>
    </location>
</feature>
<organism evidence="2 3">
    <name type="scientific">Paractinoplanes atraurantiacus</name>
    <dbReference type="NCBI Taxonomy" id="1036182"/>
    <lineage>
        <taxon>Bacteria</taxon>
        <taxon>Bacillati</taxon>
        <taxon>Actinomycetota</taxon>
        <taxon>Actinomycetes</taxon>
        <taxon>Micromonosporales</taxon>
        <taxon>Micromonosporaceae</taxon>
        <taxon>Paractinoplanes</taxon>
    </lineage>
</organism>
<feature type="compositionally biased region" description="Basic and acidic residues" evidence="1">
    <location>
        <begin position="82"/>
        <end position="93"/>
    </location>
</feature>
<feature type="region of interest" description="Disordered" evidence="1">
    <location>
        <begin position="53"/>
        <end position="93"/>
    </location>
</feature>
<dbReference type="EMBL" id="OBDY01000010">
    <property type="protein sequence ID" value="SNY49645.1"/>
    <property type="molecule type" value="Genomic_DNA"/>
</dbReference>
<dbReference type="AlphaFoldDB" id="A0A285INQ5"/>
<evidence type="ECO:0000313" key="3">
    <source>
        <dbReference type="Proteomes" id="UP000219612"/>
    </source>
</evidence>
<proteinExistence type="predicted"/>
<evidence type="ECO:0000256" key="1">
    <source>
        <dbReference type="SAM" id="MobiDB-lite"/>
    </source>
</evidence>
<gene>
    <name evidence="2" type="ORF">SAMN05421748_11075</name>
</gene>
<accession>A0A285INQ5</accession>
<reference evidence="2 3" key="1">
    <citation type="submission" date="2017-09" db="EMBL/GenBank/DDBJ databases">
        <authorList>
            <person name="Ehlers B."/>
            <person name="Leendertz F.H."/>
        </authorList>
    </citation>
    <scope>NUCLEOTIDE SEQUENCE [LARGE SCALE GENOMIC DNA]</scope>
    <source>
        <strain evidence="2 3">CGMCC 4.6857</strain>
    </source>
</reference>
<keyword evidence="3" id="KW-1185">Reference proteome</keyword>
<evidence type="ECO:0000313" key="2">
    <source>
        <dbReference type="EMBL" id="SNY49645.1"/>
    </source>
</evidence>